<keyword evidence="1" id="KW-0472">Membrane</keyword>
<accession>A0A1V1PCH2</accession>
<comment type="caution">
    <text evidence="2">The sequence shown here is derived from an EMBL/GenBank/DDBJ whole genome shotgun (WGS) entry which is preliminary data.</text>
</comment>
<dbReference type="AlphaFoldDB" id="A0A1V1PCH2"/>
<name>A0A1V1PCH2_9BACT</name>
<keyword evidence="1" id="KW-1133">Transmembrane helix</keyword>
<feature type="transmembrane region" description="Helical" evidence="1">
    <location>
        <begin position="29"/>
        <end position="47"/>
    </location>
</feature>
<gene>
    <name evidence="2" type="ORF">OMM_07490</name>
</gene>
<keyword evidence="1" id="KW-0812">Transmembrane</keyword>
<evidence type="ECO:0000256" key="1">
    <source>
        <dbReference type="SAM" id="Phobius"/>
    </source>
</evidence>
<organism evidence="2 3">
    <name type="scientific">Candidatus Magnetoglobus multicellularis str. Araruama</name>
    <dbReference type="NCBI Taxonomy" id="890399"/>
    <lineage>
        <taxon>Bacteria</taxon>
        <taxon>Pseudomonadati</taxon>
        <taxon>Thermodesulfobacteriota</taxon>
        <taxon>Desulfobacteria</taxon>
        <taxon>Desulfobacterales</taxon>
        <taxon>Desulfobacteraceae</taxon>
        <taxon>Candidatus Magnetoglobus</taxon>
    </lineage>
</organism>
<proteinExistence type="predicted"/>
<feature type="transmembrane region" description="Helical" evidence="1">
    <location>
        <begin position="452"/>
        <end position="472"/>
    </location>
</feature>
<evidence type="ECO:0000313" key="2">
    <source>
        <dbReference type="EMBL" id="ETR72476.1"/>
    </source>
</evidence>
<feature type="transmembrane region" description="Helical" evidence="1">
    <location>
        <begin position="492"/>
        <end position="515"/>
    </location>
</feature>
<protein>
    <submittedName>
        <fullName evidence="2">Uncharacterized protein</fullName>
    </submittedName>
</protein>
<sequence>MNFLYWLPIATKELFMQFSVKSQPTNRDFLWLTLLSMLVLLFALLMLSTREGLSERMVDLLLGRVPGHGIPVWVRANPYTAGGKNLIDSAIVNRVNEMGQFQNHSNPDQFPHIPGLRIYPYQEVDHVSLSLPGENIWHSHPHDPESPRFEGIAVTSLDPLWLFAMNVNAPDNFTIVLNKSIIKNYLKYDIYRDHLKTVLPSPLFQQVPQKENFFLANKTQIWLLVGAAKDLLRLDVIWMDQFPIPGKFAYLFAWHHYQALEKAYQYSNIRYFPEIDHDQAQHRVKSLFLKQQLTSEKRNQLAQCLNGQIEKKRRQFFLTFQRPVPSFWVDACIDDIDMDPSLIRIAHPVTGDTIQLKSFDRIALPCGKLPRDVLTGDAQKACQNNPKHPFEEILPGAPRAFVYVPDRGQLNTAIANLKNMDQKPLLIPWIYADALKRFGALIRIIDVLSSPYLVLFLLFLVALFGVMIATLIGHRKHYYGIYLAKGMRRCHIYGMLIFQTGMTLVIGLFGAAISLQIVRYLINGHFIAASKSFSDVLPLKTPDLLPISFQNHLLYLLPHFWSPGC</sequence>
<dbReference type="EMBL" id="ATBP01000144">
    <property type="protein sequence ID" value="ETR72476.1"/>
    <property type="molecule type" value="Genomic_DNA"/>
</dbReference>
<reference evidence="3" key="1">
    <citation type="submission" date="2012-11" db="EMBL/GenBank/DDBJ databases">
        <authorList>
            <person name="Lucero-Rivera Y.E."/>
            <person name="Tovar-Ramirez D."/>
        </authorList>
    </citation>
    <scope>NUCLEOTIDE SEQUENCE [LARGE SCALE GENOMIC DNA]</scope>
    <source>
        <strain evidence="3">Araruama</strain>
    </source>
</reference>
<dbReference type="Proteomes" id="UP000189670">
    <property type="component" value="Unassembled WGS sequence"/>
</dbReference>
<evidence type="ECO:0000313" key="3">
    <source>
        <dbReference type="Proteomes" id="UP000189670"/>
    </source>
</evidence>